<dbReference type="GO" id="GO:0009029">
    <property type="term" value="F:lipid-A 4'-kinase activity"/>
    <property type="evidence" value="ECO:0007669"/>
    <property type="project" value="UniProtKB-UniRule"/>
</dbReference>
<keyword evidence="9 13" id="KW-0418">Kinase</keyword>
<keyword evidence="11 13" id="KW-0443">Lipid metabolism</keyword>
<keyword evidence="14" id="KW-1133">Transmembrane helix</keyword>
<evidence type="ECO:0000256" key="12">
    <source>
        <dbReference type="ARBA" id="ARBA00029757"/>
    </source>
</evidence>
<dbReference type="UniPathway" id="UPA00359">
    <property type="reaction ID" value="UER00482"/>
</dbReference>
<comment type="similarity">
    <text evidence="13">Belongs to the LpxK family.</text>
</comment>
<keyword evidence="6 13" id="KW-0441">Lipid A biosynthesis</keyword>
<evidence type="ECO:0000256" key="14">
    <source>
        <dbReference type="SAM" id="Phobius"/>
    </source>
</evidence>
<organism evidence="15 16">
    <name type="scientific">Thiocapsa rosea</name>
    <dbReference type="NCBI Taxonomy" id="69360"/>
    <lineage>
        <taxon>Bacteria</taxon>
        <taxon>Pseudomonadati</taxon>
        <taxon>Pseudomonadota</taxon>
        <taxon>Gammaproteobacteria</taxon>
        <taxon>Chromatiales</taxon>
        <taxon>Chromatiaceae</taxon>
        <taxon>Thiocapsa</taxon>
    </lineage>
</organism>
<keyword evidence="10 13" id="KW-0067">ATP-binding</keyword>
<dbReference type="EC" id="2.7.1.130" evidence="3 13"/>
<dbReference type="PANTHER" id="PTHR42724">
    <property type="entry name" value="TETRAACYLDISACCHARIDE 4'-KINASE"/>
    <property type="match status" value="1"/>
</dbReference>
<dbReference type="Pfam" id="PF02606">
    <property type="entry name" value="LpxK"/>
    <property type="match status" value="1"/>
</dbReference>
<evidence type="ECO:0000256" key="3">
    <source>
        <dbReference type="ARBA" id="ARBA00012071"/>
    </source>
</evidence>
<sequence>MIDPNPIWYGRHPLGLILAPLSWLYCLVVQLRRLGYRKGWLASRHLSVPVVVVGNLTVGGTGKTPAVLKLAELLRARGWSPGIITRGYGGGGPVAPRRVSPESEPADVGDEPVLLARRSDCPVVAGRDRVAAGALALSRGDVDVLLADDGLQHYRLARDIEIAVVDGARGLGNGRCLPAGPLREPRGRLANVDLVLTNGDGLGNGYRMRLIPGAAVNLRDPAVSKPIADFIGRPVFAVAAIGNPERFFAMLRALGLEVEGLAYPDHYPFAPTDLADWPPGPVLMTEKDAVKCARFAGEDHWFLPVQAELDTAFVEAFFRKLEAPSHV</sequence>
<dbReference type="HAMAP" id="MF_00409">
    <property type="entry name" value="LpxK"/>
    <property type="match status" value="1"/>
</dbReference>
<dbReference type="GO" id="GO:0009245">
    <property type="term" value="P:lipid A biosynthetic process"/>
    <property type="evidence" value="ECO:0007669"/>
    <property type="project" value="UniProtKB-UniRule"/>
</dbReference>
<gene>
    <name evidence="13" type="primary">lpxK</name>
    <name evidence="15" type="ORF">BDD21_0266</name>
</gene>
<dbReference type="RefSeq" id="WP_245969354.1">
    <property type="nucleotide sequence ID" value="NZ_RBXL01000001.1"/>
</dbReference>
<keyword evidence="14" id="KW-0812">Transmembrane</keyword>
<dbReference type="NCBIfam" id="TIGR00682">
    <property type="entry name" value="lpxK"/>
    <property type="match status" value="1"/>
</dbReference>
<proteinExistence type="inferred from homology"/>
<dbReference type="InterPro" id="IPR003758">
    <property type="entry name" value="LpxK"/>
</dbReference>
<dbReference type="GO" id="GO:0009244">
    <property type="term" value="P:lipopolysaccharide core region biosynthetic process"/>
    <property type="evidence" value="ECO:0007669"/>
    <property type="project" value="TreeGrafter"/>
</dbReference>
<evidence type="ECO:0000256" key="13">
    <source>
        <dbReference type="HAMAP-Rule" id="MF_00409"/>
    </source>
</evidence>
<evidence type="ECO:0000256" key="5">
    <source>
        <dbReference type="ARBA" id="ARBA00022516"/>
    </source>
</evidence>
<comment type="catalytic activity">
    <reaction evidence="13">
        <text>a lipid A disaccharide + ATP = a lipid IVA + ADP + H(+)</text>
        <dbReference type="Rhea" id="RHEA:67840"/>
        <dbReference type="ChEBI" id="CHEBI:15378"/>
        <dbReference type="ChEBI" id="CHEBI:30616"/>
        <dbReference type="ChEBI" id="CHEBI:176343"/>
        <dbReference type="ChEBI" id="CHEBI:176425"/>
        <dbReference type="ChEBI" id="CHEBI:456216"/>
        <dbReference type="EC" id="2.7.1.130"/>
    </reaction>
</comment>
<evidence type="ECO:0000256" key="6">
    <source>
        <dbReference type="ARBA" id="ARBA00022556"/>
    </source>
</evidence>
<comment type="function">
    <text evidence="1 13">Transfers the gamma-phosphate of ATP to the 4'-position of a tetraacyldisaccharide 1-phosphate intermediate (termed DS-1-P) to form tetraacyldisaccharide 1,4'-bis-phosphate (lipid IVA).</text>
</comment>
<dbReference type="Proteomes" id="UP000274556">
    <property type="component" value="Unassembled WGS sequence"/>
</dbReference>
<keyword evidence="5 13" id="KW-0444">Lipid biosynthesis</keyword>
<keyword evidence="8 13" id="KW-0547">Nucleotide-binding</keyword>
<reference evidence="15 16" key="1">
    <citation type="submission" date="2018-10" db="EMBL/GenBank/DDBJ databases">
        <title>Genomic Encyclopedia of Archaeal and Bacterial Type Strains, Phase II (KMG-II): from individual species to whole genera.</title>
        <authorList>
            <person name="Goeker M."/>
        </authorList>
    </citation>
    <scope>NUCLEOTIDE SEQUENCE [LARGE SCALE GENOMIC DNA]</scope>
    <source>
        <strain evidence="15 16">DSM 235</strain>
    </source>
</reference>
<dbReference type="GO" id="GO:0005886">
    <property type="term" value="C:plasma membrane"/>
    <property type="evidence" value="ECO:0007669"/>
    <property type="project" value="TreeGrafter"/>
</dbReference>
<protein>
    <recommendedName>
        <fullName evidence="4 13">Tetraacyldisaccharide 4'-kinase</fullName>
        <ecNumber evidence="3 13">2.7.1.130</ecNumber>
    </recommendedName>
    <alternativeName>
        <fullName evidence="12 13">Lipid A 4'-kinase</fullName>
    </alternativeName>
</protein>
<comment type="pathway">
    <text evidence="2 13">Glycolipid biosynthesis; lipid IV(A) biosynthesis; lipid IV(A) from (3R)-3-hydroxytetradecanoyl-[acyl-carrier-protein] and UDP-N-acetyl-alpha-D-glucosamine: step 6/6.</text>
</comment>
<comment type="caution">
    <text evidence="15">The sequence shown here is derived from an EMBL/GenBank/DDBJ whole genome shotgun (WGS) entry which is preliminary data.</text>
</comment>
<feature type="transmembrane region" description="Helical" evidence="14">
    <location>
        <begin position="12"/>
        <end position="31"/>
    </location>
</feature>
<evidence type="ECO:0000313" key="15">
    <source>
        <dbReference type="EMBL" id="RKT42964.1"/>
    </source>
</evidence>
<dbReference type="AlphaFoldDB" id="A0A495V0V7"/>
<evidence type="ECO:0000256" key="7">
    <source>
        <dbReference type="ARBA" id="ARBA00022679"/>
    </source>
</evidence>
<evidence type="ECO:0000313" key="16">
    <source>
        <dbReference type="Proteomes" id="UP000274556"/>
    </source>
</evidence>
<evidence type="ECO:0000256" key="2">
    <source>
        <dbReference type="ARBA" id="ARBA00004870"/>
    </source>
</evidence>
<keyword evidence="7 13" id="KW-0808">Transferase</keyword>
<feature type="binding site" evidence="13">
    <location>
        <begin position="57"/>
        <end position="64"/>
    </location>
    <ligand>
        <name>ATP</name>
        <dbReference type="ChEBI" id="CHEBI:30616"/>
    </ligand>
</feature>
<dbReference type="EMBL" id="RBXL01000001">
    <property type="protein sequence ID" value="RKT42964.1"/>
    <property type="molecule type" value="Genomic_DNA"/>
</dbReference>
<dbReference type="InterPro" id="IPR027417">
    <property type="entry name" value="P-loop_NTPase"/>
</dbReference>
<evidence type="ECO:0000256" key="8">
    <source>
        <dbReference type="ARBA" id="ARBA00022741"/>
    </source>
</evidence>
<dbReference type="PANTHER" id="PTHR42724:SF1">
    <property type="entry name" value="TETRAACYLDISACCHARIDE 4'-KINASE, MITOCHONDRIAL-RELATED"/>
    <property type="match status" value="1"/>
</dbReference>
<dbReference type="SUPFAM" id="SSF52540">
    <property type="entry name" value="P-loop containing nucleoside triphosphate hydrolases"/>
    <property type="match status" value="1"/>
</dbReference>
<dbReference type="GO" id="GO:0005524">
    <property type="term" value="F:ATP binding"/>
    <property type="evidence" value="ECO:0007669"/>
    <property type="project" value="UniProtKB-UniRule"/>
</dbReference>
<name>A0A495V0V7_9GAMM</name>
<accession>A0A495V0V7</accession>
<keyword evidence="16" id="KW-1185">Reference proteome</keyword>
<evidence type="ECO:0000256" key="1">
    <source>
        <dbReference type="ARBA" id="ARBA00002274"/>
    </source>
</evidence>
<evidence type="ECO:0000256" key="4">
    <source>
        <dbReference type="ARBA" id="ARBA00016436"/>
    </source>
</evidence>
<evidence type="ECO:0000256" key="11">
    <source>
        <dbReference type="ARBA" id="ARBA00023098"/>
    </source>
</evidence>
<evidence type="ECO:0000256" key="9">
    <source>
        <dbReference type="ARBA" id="ARBA00022777"/>
    </source>
</evidence>
<evidence type="ECO:0000256" key="10">
    <source>
        <dbReference type="ARBA" id="ARBA00022840"/>
    </source>
</evidence>
<keyword evidence="14" id="KW-0472">Membrane</keyword>